<name>A0ABW4NZU0_9NOCA</name>
<dbReference type="Proteomes" id="UP001597286">
    <property type="component" value="Unassembled WGS sequence"/>
</dbReference>
<evidence type="ECO:0000313" key="7">
    <source>
        <dbReference type="Proteomes" id="UP001597286"/>
    </source>
</evidence>
<evidence type="ECO:0000256" key="1">
    <source>
        <dbReference type="ARBA" id="ARBA00023015"/>
    </source>
</evidence>
<feature type="domain" description="IclR-ED" evidence="5">
    <location>
        <begin position="73"/>
        <end position="251"/>
    </location>
</feature>
<gene>
    <name evidence="6" type="ORF">ACFSJG_05850</name>
</gene>
<keyword evidence="1" id="KW-0805">Transcription regulation</keyword>
<dbReference type="SMART" id="SM00346">
    <property type="entry name" value="HTH_ICLR"/>
    <property type="match status" value="1"/>
</dbReference>
<dbReference type="InterPro" id="IPR036390">
    <property type="entry name" value="WH_DNA-bd_sf"/>
</dbReference>
<comment type="caution">
    <text evidence="6">The sequence shown here is derived from an EMBL/GenBank/DDBJ whole genome shotgun (WGS) entry which is preliminary data.</text>
</comment>
<keyword evidence="3" id="KW-0804">Transcription</keyword>
<evidence type="ECO:0000256" key="3">
    <source>
        <dbReference type="ARBA" id="ARBA00023163"/>
    </source>
</evidence>
<proteinExistence type="predicted"/>
<evidence type="ECO:0000256" key="2">
    <source>
        <dbReference type="ARBA" id="ARBA00023125"/>
    </source>
</evidence>
<organism evidence="6 7">
    <name type="scientific">Rhodococcus gannanensis</name>
    <dbReference type="NCBI Taxonomy" id="1960308"/>
    <lineage>
        <taxon>Bacteria</taxon>
        <taxon>Bacillati</taxon>
        <taxon>Actinomycetota</taxon>
        <taxon>Actinomycetes</taxon>
        <taxon>Mycobacteriales</taxon>
        <taxon>Nocardiaceae</taxon>
        <taxon>Rhodococcus</taxon>
    </lineage>
</organism>
<dbReference type="Pfam" id="PF01614">
    <property type="entry name" value="IclR_C"/>
    <property type="match status" value="1"/>
</dbReference>
<dbReference type="InterPro" id="IPR050707">
    <property type="entry name" value="HTH_MetabolicPath_Reg"/>
</dbReference>
<keyword evidence="2" id="KW-0238">DNA-binding</keyword>
<dbReference type="SUPFAM" id="SSF55781">
    <property type="entry name" value="GAF domain-like"/>
    <property type="match status" value="1"/>
</dbReference>
<evidence type="ECO:0000313" key="6">
    <source>
        <dbReference type="EMBL" id="MFD1811731.1"/>
    </source>
</evidence>
<evidence type="ECO:0000259" key="4">
    <source>
        <dbReference type="PROSITE" id="PS51077"/>
    </source>
</evidence>
<accession>A0ABW4NZU0</accession>
<dbReference type="PANTHER" id="PTHR30136">
    <property type="entry name" value="HELIX-TURN-HELIX TRANSCRIPTIONAL REGULATOR, ICLR FAMILY"/>
    <property type="match status" value="1"/>
</dbReference>
<dbReference type="PROSITE" id="PS51078">
    <property type="entry name" value="ICLR_ED"/>
    <property type="match status" value="1"/>
</dbReference>
<dbReference type="InterPro" id="IPR014757">
    <property type="entry name" value="Tscrpt_reg_IclR_C"/>
</dbReference>
<dbReference type="InterPro" id="IPR029016">
    <property type="entry name" value="GAF-like_dom_sf"/>
</dbReference>
<dbReference type="RefSeq" id="WP_378484275.1">
    <property type="nucleotide sequence ID" value="NZ_JBHUFB010000008.1"/>
</dbReference>
<feature type="domain" description="HTH iclR-type" evidence="4">
    <location>
        <begin position="11"/>
        <end position="72"/>
    </location>
</feature>
<dbReference type="Pfam" id="PF09339">
    <property type="entry name" value="HTH_IclR"/>
    <property type="match status" value="1"/>
</dbReference>
<dbReference type="InterPro" id="IPR005471">
    <property type="entry name" value="Tscrpt_reg_IclR_N"/>
</dbReference>
<dbReference type="Gene3D" id="1.10.10.10">
    <property type="entry name" value="Winged helix-like DNA-binding domain superfamily/Winged helix DNA-binding domain"/>
    <property type="match status" value="1"/>
</dbReference>
<keyword evidence="7" id="KW-1185">Reference proteome</keyword>
<dbReference type="Gene3D" id="3.30.450.40">
    <property type="match status" value="1"/>
</dbReference>
<evidence type="ECO:0000259" key="5">
    <source>
        <dbReference type="PROSITE" id="PS51078"/>
    </source>
</evidence>
<reference evidence="7" key="1">
    <citation type="journal article" date="2019" name="Int. J. Syst. Evol. Microbiol.">
        <title>The Global Catalogue of Microorganisms (GCM) 10K type strain sequencing project: providing services to taxonomists for standard genome sequencing and annotation.</title>
        <authorList>
            <consortium name="The Broad Institute Genomics Platform"/>
            <consortium name="The Broad Institute Genome Sequencing Center for Infectious Disease"/>
            <person name="Wu L."/>
            <person name="Ma J."/>
        </authorList>
    </citation>
    <scope>NUCLEOTIDE SEQUENCE [LARGE SCALE GENOMIC DNA]</scope>
    <source>
        <strain evidence="7">DT72</strain>
    </source>
</reference>
<dbReference type="SUPFAM" id="SSF46785">
    <property type="entry name" value="Winged helix' DNA-binding domain"/>
    <property type="match status" value="1"/>
</dbReference>
<sequence length="251" mass="26988">MSSESRPTGSLQSLTRALAVLGCFRSGEELGVSEVARRQGLAVSTTHRLLAALVETGFLDRVEATSRYRLGGALAEYGQIAYRQHRIHLAEPHLEELATITGASASIATRHGNDAVLLGTSRWREADGNDLQGLRLPLHASALGKVLLAWAPTTDDELARLPYETGTARSVPGPAELGKELALTRERGYAFNDEELEHGFRTIGVPICGDADRVRFALGLRGPVDLMIDQRIPFLVDLAKVTAGEISAVLG</sequence>
<dbReference type="PROSITE" id="PS51077">
    <property type="entry name" value="HTH_ICLR"/>
    <property type="match status" value="1"/>
</dbReference>
<dbReference type="PANTHER" id="PTHR30136:SF24">
    <property type="entry name" value="HTH-TYPE TRANSCRIPTIONAL REPRESSOR ALLR"/>
    <property type="match status" value="1"/>
</dbReference>
<dbReference type="EMBL" id="JBHUFB010000008">
    <property type="protein sequence ID" value="MFD1811731.1"/>
    <property type="molecule type" value="Genomic_DNA"/>
</dbReference>
<dbReference type="InterPro" id="IPR036388">
    <property type="entry name" value="WH-like_DNA-bd_sf"/>
</dbReference>
<protein>
    <submittedName>
        <fullName evidence="6">IclR family transcriptional regulator</fullName>
    </submittedName>
</protein>